<feature type="domain" description="HNH" evidence="1">
    <location>
        <begin position="145"/>
        <end position="201"/>
    </location>
</feature>
<dbReference type="Gene3D" id="1.10.30.50">
    <property type="match status" value="1"/>
</dbReference>
<sequence>MAHIPEEAHVVAYYLAKFPDSYKNLEPNKNMTNLLISYSRFFSMPDSSLKRLRDEYDAFFPHRAGYKGAEKRSSRVKVNDSLKKLSEPELHEKVLNIVNEESALLPEIETGTPLWEGKKVQIQVNKFERNRYARAACIEHHGLTCQCCLNNMGELYGEIAEGIIEVHHIKPISEIGVDYQIDPIIDLVPLCPNCHRVVHKRNPPYTVEEVQSAFKKI</sequence>
<organism evidence="2 3">
    <name type="scientific">Ferrimonas pelagia</name>
    <dbReference type="NCBI Taxonomy" id="1177826"/>
    <lineage>
        <taxon>Bacteria</taxon>
        <taxon>Pseudomonadati</taxon>
        <taxon>Pseudomonadota</taxon>
        <taxon>Gammaproteobacteria</taxon>
        <taxon>Alteromonadales</taxon>
        <taxon>Ferrimonadaceae</taxon>
        <taxon>Ferrimonas</taxon>
    </lineage>
</organism>
<dbReference type="RefSeq" id="WP_345335963.1">
    <property type="nucleotide sequence ID" value="NZ_BAABJZ010000089.1"/>
</dbReference>
<keyword evidence="3" id="KW-1185">Reference proteome</keyword>
<dbReference type="EMBL" id="BAABJZ010000089">
    <property type="protein sequence ID" value="GAA4892507.1"/>
    <property type="molecule type" value="Genomic_DNA"/>
</dbReference>
<evidence type="ECO:0000259" key="1">
    <source>
        <dbReference type="Pfam" id="PF01844"/>
    </source>
</evidence>
<accession>A0ABP9FBL7</accession>
<dbReference type="Proteomes" id="UP001499988">
    <property type="component" value="Unassembled WGS sequence"/>
</dbReference>
<comment type="caution">
    <text evidence="2">The sequence shown here is derived from an EMBL/GenBank/DDBJ whole genome shotgun (WGS) entry which is preliminary data.</text>
</comment>
<gene>
    <name evidence="2" type="ORF">GCM10023333_27200</name>
</gene>
<proteinExistence type="predicted"/>
<dbReference type="CDD" id="cd00085">
    <property type="entry name" value="HNHc"/>
    <property type="match status" value="1"/>
</dbReference>
<dbReference type="Pfam" id="PF01844">
    <property type="entry name" value="HNH"/>
    <property type="match status" value="1"/>
</dbReference>
<evidence type="ECO:0000313" key="2">
    <source>
        <dbReference type="EMBL" id="GAA4892507.1"/>
    </source>
</evidence>
<name>A0ABP9FBL7_9GAMM</name>
<protein>
    <recommendedName>
        <fullName evidence="1">HNH domain-containing protein</fullName>
    </recommendedName>
</protein>
<dbReference type="InterPro" id="IPR002711">
    <property type="entry name" value="HNH"/>
</dbReference>
<reference evidence="3" key="1">
    <citation type="journal article" date="2019" name="Int. J. Syst. Evol. Microbiol.">
        <title>The Global Catalogue of Microorganisms (GCM) 10K type strain sequencing project: providing services to taxonomists for standard genome sequencing and annotation.</title>
        <authorList>
            <consortium name="The Broad Institute Genomics Platform"/>
            <consortium name="The Broad Institute Genome Sequencing Center for Infectious Disease"/>
            <person name="Wu L."/>
            <person name="Ma J."/>
        </authorList>
    </citation>
    <scope>NUCLEOTIDE SEQUENCE [LARGE SCALE GENOMIC DNA]</scope>
    <source>
        <strain evidence="3">JCM 18401</strain>
    </source>
</reference>
<evidence type="ECO:0000313" key="3">
    <source>
        <dbReference type="Proteomes" id="UP001499988"/>
    </source>
</evidence>
<dbReference type="InterPro" id="IPR003615">
    <property type="entry name" value="HNH_nuc"/>
</dbReference>